<evidence type="ECO:0000256" key="1">
    <source>
        <dbReference type="SAM" id="MobiDB-lite"/>
    </source>
</evidence>
<dbReference type="AlphaFoldDB" id="A0A9P6B414"/>
<comment type="caution">
    <text evidence="2">The sequence shown here is derived from an EMBL/GenBank/DDBJ whole genome shotgun (WGS) entry which is preliminary data.</text>
</comment>
<dbReference type="EMBL" id="MU128945">
    <property type="protein sequence ID" value="KAF9515911.1"/>
    <property type="molecule type" value="Genomic_DNA"/>
</dbReference>
<proteinExistence type="predicted"/>
<accession>A0A9P6B414</accession>
<dbReference type="Proteomes" id="UP000886523">
    <property type="component" value="Unassembled WGS sequence"/>
</dbReference>
<feature type="compositionally biased region" description="Basic and acidic residues" evidence="1">
    <location>
        <begin position="148"/>
        <end position="167"/>
    </location>
</feature>
<sequence length="378" mass="43015">MRGNWSRVYAKRATPKPRGIQRWFFQHFAIFFHRLIMDPFSRARSTTTSSPLAALQGSGGLLASQSWFPIDPWREKVFDFKDAARSYVLVEARLYKNEYNVEHEFVMGEFRAGSNIIFVAAERVVNIKDSDHKMSDEERHRVLQEIKAEDERNREQKGKRNPKEDKSMLNIPKLKKTSSQLFSRVSTSDSSSIFSLSSSLGEHMMRADDRIRLILGVQDFDAAIKIVQGGKEKKTLFTSRGSLEYLFDAKPIATSTPIPIDPIPPHPTLLNLTSAIVAIQRSKPYYTIGRKNCYWFATGMMFILSQTFTPFEPIEFDIKQGTWSFGLITIPLGGLEKGEEGMLLLGLLPDRIESDDPPDRIPDSGFRLKEMSAPIRGL</sequence>
<evidence type="ECO:0000313" key="3">
    <source>
        <dbReference type="Proteomes" id="UP000886523"/>
    </source>
</evidence>
<keyword evidence="3" id="KW-1185">Reference proteome</keyword>
<evidence type="ECO:0000313" key="2">
    <source>
        <dbReference type="EMBL" id="KAF9515911.1"/>
    </source>
</evidence>
<name>A0A9P6B414_9AGAM</name>
<protein>
    <submittedName>
        <fullName evidence="2">Uncharacterized protein</fullName>
    </submittedName>
</protein>
<feature type="region of interest" description="Disordered" evidence="1">
    <location>
        <begin position="148"/>
        <end position="169"/>
    </location>
</feature>
<gene>
    <name evidence="2" type="ORF">BS47DRAFT_1484289</name>
</gene>
<organism evidence="2 3">
    <name type="scientific">Hydnum rufescens UP504</name>
    <dbReference type="NCBI Taxonomy" id="1448309"/>
    <lineage>
        <taxon>Eukaryota</taxon>
        <taxon>Fungi</taxon>
        <taxon>Dikarya</taxon>
        <taxon>Basidiomycota</taxon>
        <taxon>Agaricomycotina</taxon>
        <taxon>Agaricomycetes</taxon>
        <taxon>Cantharellales</taxon>
        <taxon>Hydnaceae</taxon>
        <taxon>Hydnum</taxon>
    </lineage>
</organism>
<reference evidence="2" key="1">
    <citation type="journal article" date="2020" name="Nat. Commun.">
        <title>Large-scale genome sequencing of mycorrhizal fungi provides insights into the early evolution of symbiotic traits.</title>
        <authorList>
            <person name="Miyauchi S."/>
            <person name="Kiss E."/>
            <person name="Kuo A."/>
            <person name="Drula E."/>
            <person name="Kohler A."/>
            <person name="Sanchez-Garcia M."/>
            <person name="Morin E."/>
            <person name="Andreopoulos B."/>
            <person name="Barry K.W."/>
            <person name="Bonito G."/>
            <person name="Buee M."/>
            <person name="Carver A."/>
            <person name="Chen C."/>
            <person name="Cichocki N."/>
            <person name="Clum A."/>
            <person name="Culley D."/>
            <person name="Crous P.W."/>
            <person name="Fauchery L."/>
            <person name="Girlanda M."/>
            <person name="Hayes R.D."/>
            <person name="Keri Z."/>
            <person name="LaButti K."/>
            <person name="Lipzen A."/>
            <person name="Lombard V."/>
            <person name="Magnuson J."/>
            <person name="Maillard F."/>
            <person name="Murat C."/>
            <person name="Nolan M."/>
            <person name="Ohm R.A."/>
            <person name="Pangilinan J."/>
            <person name="Pereira M.F."/>
            <person name="Perotto S."/>
            <person name="Peter M."/>
            <person name="Pfister S."/>
            <person name="Riley R."/>
            <person name="Sitrit Y."/>
            <person name="Stielow J.B."/>
            <person name="Szollosi G."/>
            <person name="Zifcakova L."/>
            <person name="Stursova M."/>
            <person name="Spatafora J.W."/>
            <person name="Tedersoo L."/>
            <person name="Vaario L.M."/>
            <person name="Yamada A."/>
            <person name="Yan M."/>
            <person name="Wang P."/>
            <person name="Xu J."/>
            <person name="Bruns T."/>
            <person name="Baldrian P."/>
            <person name="Vilgalys R."/>
            <person name="Dunand C."/>
            <person name="Henrissat B."/>
            <person name="Grigoriev I.V."/>
            <person name="Hibbett D."/>
            <person name="Nagy L.G."/>
            <person name="Martin F.M."/>
        </authorList>
    </citation>
    <scope>NUCLEOTIDE SEQUENCE</scope>
    <source>
        <strain evidence="2">UP504</strain>
    </source>
</reference>